<dbReference type="InterPro" id="IPR019283">
    <property type="entry name" value="DUF2330"/>
</dbReference>
<keyword evidence="3" id="KW-1185">Reference proteome</keyword>
<evidence type="ECO:0000313" key="3">
    <source>
        <dbReference type="Proteomes" id="UP000777935"/>
    </source>
</evidence>
<dbReference type="Pfam" id="PF10092">
    <property type="entry name" value="DUF2330"/>
    <property type="match status" value="1"/>
</dbReference>
<name>A0ABX2IVL7_9RHOB</name>
<organism evidence="2 3">
    <name type="scientific">Parasulfitobacter algicola</name>
    <dbReference type="NCBI Taxonomy" id="2614809"/>
    <lineage>
        <taxon>Bacteria</taxon>
        <taxon>Pseudomonadati</taxon>
        <taxon>Pseudomonadota</taxon>
        <taxon>Alphaproteobacteria</taxon>
        <taxon>Rhodobacterales</taxon>
        <taxon>Roseobacteraceae</taxon>
        <taxon>Parasulfitobacter</taxon>
    </lineage>
</organism>
<keyword evidence="1" id="KW-0732">Signal</keyword>
<protein>
    <submittedName>
        <fullName evidence="2">DUF2330 domain-containing protein</fullName>
    </submittedName>
</protein>
<feature type="signal peptide" evidence="1">
    <location>
        <begin position="1"/>
        <end position="19"/>
    </location>
</feature>
<evidence type="ECO:0000313" key="2">
    <source>
        <dbReference type="EMBL" id="NSX54321.1"/>
    </source>
</evidence>
<evidence type="ECO:0000256" key="1">
    <source>
        <dbReference type="SAM" id="SignalP"/>
    </source>
</evidence>
<dbReference type="EMBL" id="JABUFE010000002">
    <property type="protein sequence ID" value="NSX54321.1"/>
    <property type="molecule type" value="Genomic_DNA"/>
</dbReference>
<comment type="caution">
    <text evidence="2">The sequence shown here is derived from an EMBL/GenBank/DDBJ whole genome shotgun (WGS) entry which is preliminary data.</text>
</comment>
<dbReference type="RefSeq" id="WP_174136202.1">
    <property type="nucleotide sequence ID" value="NZ_JABUFE010000002.1"/>
</dbReference>
<reference evidence="2 3" key="1">
    <citation type="submission" date="2020-06" db="EMBL/GenBank/DDBJ databases">
        <title>Sulfitobacter algicola sp. nov., isolated from green algae.</title>
        <authorList>
            <person name="Wang C."/>
        </authorList>
    </citation>
    <scope>NUCLEOTIDE SEQUENCE [LARGE SCALE GENOMIC DNA]</scope>
    <source>
        <strain evidence="2 3">1151</strain>
    </source>
</reference>
<dbReference type="Proteomes" id="UP000777935">
    <property type="component" value="Unassembled WGS sequence"/>
</dbReference>
<proteinExistence type="predicted"/>
<feature type="chain" id="PRO_5045775552" evidence="1">
    <location>
        <begin position="20"/>
        <end position="152"/>
    </location>
</feature>
<sequence>MRFAFLALFISLFTSQASAFCGFYVARADGELYNEASKVVFVRDGQNSVITMSSDYRGPVQDFVMVVPTPKVLRRNQINTVQPTTVNQLDAYSAPRLVEYRDGDPCAPVDYGIMLSPVEDAPTENVRQRGANALGVTIEAEYQVGIYDIVML</sequence>
<accession>A0ABX2IVL7</accession>
<gene>
    <name evidence="2" type="ORF">HRQ87_05860</name>
</gene>